<sequence>MTFYRIIGSCIAANQCPPQAPSPSQRQRYREPWWSDPVIPKIINQDCEFVLNGTLLARSMPLRNAVKLAFTFFLLVGVIETTDHSSSQFFQQGSENWTAK</sequence>
<dbReference type="HOGENOM" id="CLU_2307117_0_0_1"/>
<name>A0A0C3AFR6_PILCF</name>
<evidence type="ECO:0000313" key="1">
    <source>
        <dbReference type="EMBL" id="KIM72623.1"/>
    </source>
</evidence>
<proteinExistence type="predicted"/>
<reference evidence="1 2" key="1">
    <citation type="submission" date="2014-04" db="EMBL/GenBank/DDBJ databases">
        <authorList>
            <consortium name="DOE Joint Genome Institute"/>
            <person name="Kuo A."/>
            <person name="Tarkka M."/>
            <person name="Buscot F."/>
            <person name="Kohler A."/>
            <person name="Nagy L.G."/>
            <person name="Floudas D."/>
            <person name="Copeland A."/>
            <person name="Barry K.W."/>
            <person name="Cichocki N."/>
            <person name="Veneault-Fourrey C."/>
            <person name="LaButti K."/>
            <person name="Lindquist E.A."/>
            <person name="Lipzen A."/>
            <person name="Lundell T."/>
            <person name="Morin E."/>
            <person name="Murat C."/>
            <person name="Sun H."/>
            <person name="Tunlid A."/>
            <person name="Henrissat B."/>
            <person name="Grigoriev I.V."/>
            <person name="Hibbett D.S."/>
            <person name="Martin F."/>
            <person name="Nordberg H.P."/>
            <person name="Cantor M.N."/>
            <person name="Hua S.X."/>
        </authorList>
    </citation>
    <scope>NUCLEOTIDE SEQUENCE [LARGE SCALE GENOMIC DNA]</scope>
    <source>
        <strain evidence="1 2">F 1598</strain>
    </source>
</reference>
<evidence type="ECO:0000313" key="2">
    <source>
        <dbReference type="Proteomes" id="UP000054166"/>
    </source>
</evidence>
<gene>
    <name evidence="1" type="ORF">PILCRDRAFT_739055</name>
</gene>
<dbReference type="EMBL" id="KN833118">
    <property type="protein sequence ID" value="KIM72623.1"/>
    <property type="molecule type" value="Genomic_DNA"/>
</dbReference>
<protein>
    <submittedName>
        <fullName evidence="1">Uncharacterized protein</fullName>
    </submittedName>
</protein>
<dbReference type="AlphaFoldDB" id="A0A0C3AFR6"/>
<dbReference type="Proteomes" id="UP000054166">
    <property type="component" value="Unassembled WGS sequence"/>
</dbReference>
<organism evidence="1 2">
    <name type="scientific">Piloderma croceum (strain F 1598)</name>
    <dbReference type="NCBI Taxonomy" id="765440"/>
    <lineage>
        <taxon>Eukaryota</taxon>
        <taxon>Fungi</taxon>
        <taxon>Dikarya</taxon>
        <taxon>Basidiomycota</taxon>
        <taxon>Agaricomycotina</taxon>
        <taxon>Agaricomycetes</taxon>
        <taxon>Agaricomycetidae</taxon>
        <taxon>Atheliales</taxon>
        <taxon>Atheliaceae</taxon>
        <taxon>Piloderma</taxon>
    </lineage>
</organism>
<accession>A0A0C3AFR6</accession>
<reference evidence="2" key="2">
    <citation type="submission" date="2015-01" db="EMBL/GenBank/DDBJ databases">
        <title>Evolutionary Origins and Diversification of the Mycorrhizal Mutualists.</title>
        <authorList>
            <consortium name="DOE Joint Genome Institute"/>
            <consortium name="Mycorrhizal Genomics Consortium"/>
            <person name="Kohler A."/>
            <person name="Kuo A."/>
            <person name="Nagy L.G."/>
            <person name="Floudas D."/>
            <person name="Copeland A."/>
            <person name="Barry K.W."/>
            <person name="Cichocki N."/>
            <person name="Veneault-Fourrey C."/>
            <person name="LaButti K."/>
            <person name="Lindquist E.A."/>
            <person name="Lipzen A."/>
            <person name="Lundell T."/>
            <person name="Morin E."/>
            <person name="Murat C."/>
            <person name="Riley R."/>
            <person name="Ohm R."/>
            <person name="Sun H."/>
            <person name="Tunlid A."/>
            <person name="Henrissat B."/>
            <person name="Grigoriev I.V."/>
            <person name="Hibbett D.S."/>
            <person name="Martin F."/>
        </authorList>
    </citation>
    <scope>NUCLEOTIDE SEQUENCE [LARGE SCALE GENOMIC DNA]</scope>
    <source>
        <strain evidence="2">F 1598</strain>
    </source>
</reference>
<dbReference type="InParanoid" id="A0A0C3AFR6"/>
<keyword evidence="2" id="KW-1185">Reference proteome</keyword>